<keyword evidence="3" id="KW-1185">Reference proteome</keyword>
<protein>
    <recommendedName>
        <fullName evidence="4">Microcystin-dependent protein</fullName>
    </recommendedName>
</protein>
<evidence type="ECO:0000313" key="2">
    <source>
        <dbReference type="EMBL" id="SFQ96899.1"/>
    </source>
</evidence>
<proteinExistence type="predicted"/>
<sequence length="80" mass="8270">MPPHSHALNASSATANAASPSGNVLADTNRASTYVASTPNQQMSSSSISSSGQGQPVSNMQPYEVLRFCLATVGQFPSRD</sequence>
<evidence type="ECO:0000313" key="3">
    <source>
        <dbReference type="Proteomes" id="UP000199302"/>
    </source>
</evidence>
<feature type="compositionally biased region" description="Polar residues" evidence="1">
    <location>
        <begin position="29"/>
        <end position="43"/>
    </location>
</feature>
<dbReference type="AlphaFoldDB" id="A0A1I6CUM1"/>
<evidence type="ECO:0000256" key="1">
    <source>
        <dbReference type="SAM" id="MobiDB-lite"/>
    </source>
</evidence>
<reference evidence="2 3" key="1">
    <citation type="submission" date="2016-10" db="EMBL/GenBank/DDBJ databases">
        <authorList>
            <person name="de Groot N.N."/>
        </authorList>
    </citation>
    <scope>NUCLEOTIDE SEQUENCE [LARGE SCALE GENOMIC DNA]</scope>
    <source>
        <strain evidence="3">KMM 9023,NRIC 0796,JCM 17311,KCTC 23692</strain>
    </source>
</reference>
<gene>
    <name evidence="2" type="ORF">SAMN04515673_101399</name>
</gene>
<dbReference type="EMBL" id="FOYI01000001">
    <property type="protein sequence ID" value="SFQ96899.1"/>
    <property type="molecule type" value="Genomic_DNA"/>
</dbReference>
<dbReference type="SUPFAM" id="SSF88874">
    <property type="entry name" value="Receptor-binding domain of short tail fibre protein gp12"/>
    <property type="match status" value="1"/>
</dbReference>
<feature type="compositionally biased region" description="Low complexity" evidence="1">
    <location>
        <begin position="1"/>
        <end position="23"/>
    </location>
</feature>
<dbReference type="Proteomes" id="UP000199302">
    <property type="component" value="Unassembled WGS sequence"/>
</dbReference>
<accession>A0A1I6CUM1</accession>
<name>A0A1I6CUM1_9RHOB</name>
<organism evidence="2 3">
    <name type="scientific">Poseidonocella sedimentorum</name>
    <dbReference type="NCBI Taxonomy" id="871652"/>
    <lineage>
        <taxon>Bacteria</taxon>
        <taxon>Pseudomonadati</taxon>
        <taxon>Pseudomonadota</taxon>
        <taxon>Alphaproteobacteria</taxon>
        <taxon>Rhodobacterales</taxon>
        <taxon>Roseobacteraceae</taxon>
        <taxon>Poseidonocella</taxon>
    </lineage>
</organism>
<dbReference type="STRING" id="871652.SAMN04515673_101399"/>
<evidence type="ECO:0008006" key="4">
    <source>
        <dbReference type="Google" id="ProtNLM"/>
    </source>
</evidence>
<feature type="region of interest" description="Disordered" evidence="1">
    <location>
        <begin position="1"/>
        <end position="57"/>
    </location>
</feature>